<dbReference type="SUPFAM" id="SSF50182">
    <property type="entry name" value="Sm-like ribonucleoproteins"/>
    <property type="match status" value="1"/>
</dbReference>
<dbReference type="PANTHER" id="PTHR13829:SF2">
    <property type="entry name" value="U6 SNRNA-ASSOCIATED SM-LIKE PROTEIN LSM2"/>
    <property type="match status" value="1"/>
</dbReference>
<keyword evidence="12" id="KW-1185">Reference proteome</keyword>
<evidence type="ECO:0000256" key="5">
    <source>
        <dbReference type="ARBA" id="ARBA00022884"/>
    </source>
</evidence>
<proteinExistence type="inferred from homology"/>
<dbReference type="GO" id="GO:0005688">
    <property type="term" value="C:U6 snRNP"/>
    <property type="evidence" value="ECO:0007669"/>
    <property type="project" value="TreeGrafter"/>
</dbReference>
<sequence length="271" mass="30861">MLLNQSLIRIRSPSRQPHPHPEPEPTYAPEPEPTYAPEPEPHPHPEPEPTYAPEPEPTYAPEPEPHPHPEPEPTYAPEPEPTYAPEPEPTYAPEPEPNTPTVVPDKLFMTKPEFRSKIAEHFQPLADALAQQLDFAELQLRKARLMKDLLEECINQASNKFGYYGIYEHEDVFRSALFYSFFKTLIGKQVAVELKNDVALIGTLHSVDQYLNIKLLNVSVVEGEKFPQLMNMKHCFIRGSVIRYVQIPAGEVDTELLQDAARREAKANKQT</sequence>
<keyword evidence="7" id="KW-0539">Nucleus</keyword>
<dbReference type="AlphaFoldDB" id="A0AAD5Q388"/>
<dbReference type="EMBL" id="JAKCXM010000449">
    <property type="protein sequence ID" value="KAJ0393910.1"/>
    <property type="molecule type" value="Genomic_DNA"/>
</dbReference>
<keyword evidence="4" id="KW-0747">Spliceosome</keyword>
<keyword evidence="6" id="KW-0508">mRNA splicing</keyword>
<dbReference type="InterPro" id="IPR047575">
    <property type="entry name" value="Sm"/>
</dbReference>
<comment type="subcellular location">
    <subcellularLocation>
        <location evidence="1">Nucleus</location>
    </subcellularLocation>
</comment>
<evidence type="ECO:0000256" key="9">
    <source>
        <dbReference type="SAM" id="MobiDB-lite"/>
    </source>
</evidence>
<protein>
    <recommendedName>
        <fullName evidence="10">Sm domain-containing protein</fullName>
    </recommendedName>
</protein>
<evidence type="ECO:0000256" key="1">
    <source>
        <dbReference type="ARBA" id="ARBA00004123"/>
    </source>
</evidence>
<dbReference type="FunFam" id="2.30.30.100:FF:000009">
    <property type="entry name" value="U6 snRNA-associated Sm-like protein LSm2"/>
    <property type="match status" value="1"/>
</dbReference>
<dbReference type="Proteomes" id="UP001209570">
    <property type="component" value="Unassembled WGS sequence"/>
</dbReference>
<dbReference type="InterPro" id="IPR001163">
    <property type="entry name" value="Sm_dom_euk/arc"/>
</dbReference>
<name>A0AAD5Q388_PYTIN</name>
<organism evidence="11 12">
    <name type="scientific">Pythium insidiosum</name>
    <name type="common">Pythiosis disease agent</name>
    <dbReference type="NCBI Taxonomy" id="114742"/>
    <lineage>
        <taxon>Eukaryota</taxon>
        <taxon>Sar</taxon>
        <taxon>Stramenopiles</taxon>
        <taxon>Oomycota</taxon>
        <taxon>Peronosporomycetes</taxon>
        <taxon>Pythiales</taxon>
        <taxon>Pythiaceae</taxon>
        <taxon>Pythium</taxon>
    </lineage>
</organism>
<dbReference type="GO" id="GO:1990726">
    <property type="term" value="C:Lsm1-7-Pat1 complex"/>
    <property type="evidence" value="ECO:0007669"/>
    <property type="project" value="TreeGrafter"/>
</dbReference>
<gene>
    <name evidence="11" type="ORF">P43SY_011463</name>
</gene>
<dbReference type="GO" id="GO:0000932">
    <property type="term" value="C:P-body"/>
    <property type="evidence" value="ECO:0007669"/>
    <property type="project" value="TreeGrafter"/>
</dbReference>
<dbReference type="PROSITE" id="PS52002">
    <property type="entry name" value="SM"/>
    <property type="match status" value="1"/>
</dbReference>
<dbReference type="GO" id="GO:0071013">
    <property type="term" value="C:catalytic step 2 spliceosome"/>
    <property type="evidence" value="ECO:0007669"/>
    <property type="project" value="TreeGrafter"/>
</dbReference>
<dbReference type="GO" id="GO:0000398">
    <property type="term" value="P:mRNA splicing, via spliceosome"/>
    <property type="evidence" value="ECO:0007669"/>
    <property type="project" value="TreeGrafter"/>
</dbReference>
<evidence type="ECO:0000256" key="2">
    <source>
        <dbReference type="ARBA" id="ARBA00006850"/>
    </source>
</evidence>
<feature type="compositionally biased region" description="Pro residues" evidence="9">
    <location>
        <begin position="48"/>
        <end position="62"/>
    </location>
</feature>
<evidence type="ECO:0000256" key="8">
    <source>
        <dbReference type="ARBA" id="ARBA00023274"/>
    </source>
</evidence>
<accession>A0AAD5Q388</accession>
<evidence type="ECO:0000259" key="10">
    <source>
        <dbReference type="PROSITE" id="PS52002"/>
    </source>
</evidence>
<dbReference type="InterPro" id="IPR010920">
    <property type="entry name" value="LSM_dom_sf"/>
</dbReference>
<feature type="region of interest" description="Disordered" evidence="9">
    <location>
        <begin position="1"/>
        <end position="104"/>
    </location>
</feature>
<keyword evidence="5" id="KW-0694">RNA-binding</keyword>
<evidence type="ECO:0000256" key="7">
    <source>
        <dbReference type="ARBA" id="ARBA00023242"/>
    </source>
</evidence>
<dbReference type="PRINTS" id="PR01217">
    <property type="entry name" value="PRICHEXTENSN"/>
</dbReference>
<evidence type="ECO:0000256" key="6">
    <source>
        <dbReference type="ARBA" id="ARBA00023187"/>
    </source>
</evidence>
<reference evidence="11" key="1">
    <citation type="submission" date="2021-12" db="EMBL/GenBank/DDBJ databases">
        <title>Prjna785345.</title>
        <authorList>
            <person name="Rujirawat T."/>
            <person name="Krajaejun T."/>
        </authorList>
    </citation>
    <scope>NUCLEOTIDE SEQUENCE</scope>
    <source>
        <strain evidence="11">Pi057C3</strain>
    </source>
</reference>
<dbReference type="PANTHER" id="PTHR13829">
    <property type="entry name" value="SNRNP CORE PROTEIN FAMILY MEMBER"/>
    <property type="match status" value="1"/>
</dbReference>
<keyword evidence="8" id="KW-0687">Ribonucleoprotein</keyword>
<comment type="similarity">
    <text evidence="2">Belongs to the snRNP Sm proteins family.</text>
</comment>
<dbReference type="Gene3D" id="2.30.30.100">
    <property type="match status" value="1"/>
</dbReference>
<dbReference type="CDD" id="cd01725">
    <property type="entry name" value="LSm2"/>
    <property type="match status" value="1"/>
</dbReference>
<feature type="compositionally biased region" description="Pro residues" evidence="9">
    <location>
        <begin position="72"/>
        <end position="98"/>
    </location>
</feature>
<feature type="compositionally biased region" description="Pro residues" evidence="9">
    <location>
        <begin position="24"/>
        <end position="38"/>
    </location>
</feature>
<feature type="domain" description="Sm" evidence="10">
    <location>
        <begin position="177"/>
        <end position="251"/>
    </location>
</feature>
<evidence type="ECO:0000256" key="3">
    <source>
        <dbReference type="ARBA" id="ARBA00022664"/>
    </source>
</evidence>
<dbReference type="InterPro" id="IPR016654">
    <property type="entry name" value="U6_snRNA_Lsm2"/>
</dbReference>
<dbReference type="SMART" id="SM00651">
    <property type="entry name" value="Sm"/>
    <property type="match status" value="1"/>
</dbReference>
<dbReference type="GO" id="GO:0003723">
    <property type="term" value="F:RNA binding"/>
    <property type="evidence" value="ECO:0007669"/>
    <property type="project" value="UniProtKB-KW"/>
</dbReference>
<evidence type="ECO:0000313" key="12">
    <source>
        <dbReference type="Proteomes" id="UP001209570"/>
    </source>
</evidence>
<dbReference type="GO" id="GO:0071011">
    <property type="term" value="C:precatalytic spliceosome"/>
    <property type="evidence" value="ECO:0007669"/>
    <property type="project" value="TreeGrafter"/>
</dbReference>
<dbReference type="Pfam" id="PF01423">
    <property type="entry name" value="LSM"/>
    <property type="match status" value="1"/>
</dbReference>
<evidence type="ECO:0000313" key="11">
    <source>
        <dbReference type="EMBL" id="KAJ0393910.1"/>
    </source>
</evidence>
<comment type="caution">
    <text evidence="11">The sequence shown here is derived from an EMBL/GenBank/DDBJ whole genome shotgun (WGS) entry which is preliminary data.</text>
</comment>
<dbReference type="GO" id="GO:0046540">
    <property type="term" value="C:U4/U6 x U5 tri-snRNP complex"/>
    <property type="evidence" value="ECO:0007669"/>
    <property type="project" value="TreeGrafter"/>
</dbReference>
<keyword evidence="3" id="KW-0507">mRNA processing</keyword>
<evidence type="ECO:0000256" key="4">
    <source>
        <dbReference type="ARBA" id="ARBA00022728"/>
    </source>
</evidence>